<reference evidence="2" key="1">
    <citation type="submission" date="2024-02" db="EMBL/GenBank/DDBJ databases">
        <title>Sediminibacterium planktonica sp. nov. and Sediminibacterium longus sp. nov., isolated from surface lake and river water.</title>
        <authorList>
            <person name="Watanabe K."/>
            <person name="Takemine S."/>
            <person name="Ishii Y."/>
            <person name="Ogata Y."/>
            <person name="Shindo C."/>
            <person name="Suda W."/>
        </authorList>
    </citation>
    <scope>NUCLEOTIDE SEQUENCE</scope>
    <source>
        <strain evidence="2">KACHI17</strain>
    </source>
</reference>
<dbReference type="InterPro" id="IPR029058">
    <property type="entry name" value="AB_hydrolase_fold"/>
</dbReference>
<dbReference type="Gene3D" id="3.40.50.1820">
    <property type="entry name" value="alpha/beta hydrolase"/>
    <property type="match status" value="1"/>
</dbReference>
<sequence length="251" mass="28522">MHLRINIKTYTMKTFILIHGSWHSAWNWHKVIPILKALGHRAIAIDLPGMGRDKMPIQEVTLEKSVEAVCKVIDALDEQVILVGHSKNGIVISQVAEYRAHRIEKLIYLAAYLIPNGKTQAEYSAMDTAGVLKPYVSRFPETGSHTLRPEIYKEGLYHDCEEYITDLAQLLLSHESVATGITPLSLSEINYGSVRRFYIECTEDKAVTPFIQQKMYSETPCEKVYQMATSHSPFFSQPQALCELFMEIAFL</sequence>
<proteinExistence type="predicted"/>
<dbReference type="Pfam" id="PF12697">
    <property type="entry name" value="Abhydrolase_6"/>
    <property type="match status" value="1"/>
</dbReference>
<dbReference type="GO" id="GO:0080032">
    <property type="term" value="F:methyl jasmonate esterase activity"/>
    <property type="evidence" value="ECO:0007669"/>
    <property type="project" value="TreeGrafter"/>
</dbReference>
<organism evidence="2">
    <name type="scientific">Sediminibacterium sp. KACHI17</name>
    <dbReference type="NCBI Taxonomy" id="1751071"/>
    <lineage>
        <taxon>Bacteria</taxon>
        <taxon>Pseudomonadati</taxon>
        <taxon>Bacteroidota</taxon>
        <taxon>Chitinophagia</taxon>
        <taxon>Chitinophagales</taxon>
        <taxon>Chitinophagaceae</taxon>
        <taxon>Sediminibacterium</taxon>
    </lineage>
</organism>
<dbReference type="InterPro" id="IPR000073">
    <property type="entry name" value="AB_hydrolase_1"/>
</dbReference>
<dbReference type="GO" id="GO:0080030">
    <property type="term" value="F:methyl indole-3-acetate esterase activity"/>
    <property type="evidence" value="ECO:0007669"/>
    <property type="project" value="TreeGrafter"/>
</dbReference>
<dbReference type="InterPro" id="IPR045889">
    <property type="entry name" value="MES/HNL"/>
</dbReference>
<dbReference type="SUPFAM" id="SSF53474">
    <property type="entry name" value="alpha/beta-Hydrolases"/>
    <property type="match status" value="1"/>
</dbReference>
<dbReference type="PANTHER" id="PTHR10992:SF1086">
    <property type="entry name" value="AB HYDROLASE-1 DOMAIN-CONTAINING PROTEIN"/>
    <property type="match status" value="1"/>
</dbReference>
<protein>
    <submittedName>
        <fullName evidence="2">Alpha/beta hydrolase</fullName>
    </submittedName>
</protein>
<dbReference type="PANTHER" id="PTHR10992">
    <property type="entry name" value="METHYLESTERASE FAMILY MEMBER"/>
    <property type="match status" value="1"/>
</dbReference>
<gene>
    <name evidence="2" type="ORF">KACHI17_21090</name>
</gene>
<accession>A0AAT9GKK2</accession>
<keyword evidence="2" id="KW-0378">Hydrolase</keyword>
<evidence type="ECO:0000313" key="2">
    <source>
        <dbReference type="EMBL" id="BFG71228.1"/>
    </source>
</evidence>
<feature type="domain" description="AB hydrolase-1" evidence="1">
    <location>
        <begin position="16"/>
        <end position="243"/>
    </location>
</feature>
<name>A0AAT9GKK2_9BACT</name>
<evidence type="ECO:0000259" key="1">
    <source>
        <dbReference type="Pfam" id="PF12697"/>
    </source>
</evidence>
<dbReference type="EMBL" id="AP029612">
    <property type="protein sequence ID" value="BFG71228.1"/>
    <property type="molecule type" value="Genomic_DNA"/>
</dbReference>
<dbReference type="AlphaFoldDB" id="A0AAT9GKK2"/>